<dbReference type="InterPro" id="IPR024935">
    <property type="entry name" value="Rubredoxin_dom"/>
</dbReference>
<dbReference type="NCBIfam" id="NF045768">
    <property type="entry name" value="RubredRD"/>
    <property type="match status" value="1"/>
</dbReference>
<dbReference type="PANTHER" id="PTHR47627:SF1">
    <property type="entry name" value="RUBREDOXIN-1-RELATED"/>
    <property type="match status" value="1"/>
</dbReference>
<dbReference type="Gene3D" id="2.20.28.10">
    <property type="match status" value="1"/>
</dbReference>
<organism evidence="9 10">
    <name type="scientific">Dolichospermum flos-aquae CCAP 1403/13F</name>
    <dbReference type="NCBI Taxonomy" id="315271"/>
    <lineage>
        <taxon>Bacteria</taxon>
        <taxon>Bacillati</taxon>
        <taxon>Cyanobacteriota</taxon>
        <taxon>Cyanophyceae</taxon>
        <taxon>Nostocales</taxon>
        <taxon>Aphanizomenonaceae</taxon>
        <taxon>Dolichospermum</taxon>
    </lineage>
</organism>
<dbReference type="KEGG" id="dfs:HGD76_01620"/>
<sequence>MTKYICKVCGYIYDPEAGDEDSGIAPGTAFKDIPDHWDCPVCSAQKDDFELYEE</sequence>
<keyword evidence="3 6" id="KW-0479">Metal-binding</keyword>
<feature type="domain" description="Rubredoxin-like" evidence="8">
    <location>
        <begin position="1"/>
        <end position="52"/>
    </location>
</feature>
<feature type="binding site" evidence="7">
    <location>
        <position position="42"/>
    </location>
    <ligand>
        <name>Fe cation</name>
        <dbReference type="ChEBI" id="CHEBI:24875"/>
    </ligand>
</feature>
<evidence type="ECO:0000256" key="4">
    <source>
        <dbReference type="ARBA" id="ARBA00022982"/>
    </source>
</evidence>
<feature type="binding site" evidence="7">
    <location>
        <position position="9"/>
    </location>
    <ligand>
        <name>Fe cation</name>
        <dbReference type="ChEBI" id="CHEBI:24875"/>
    </ligand>
</feature>
<accession>A0A6H2BW18</accession>
<dbReference type="FunFam" id="2.20.28.10:FF:000001">
    <property type="entry name" value="Rubredoxin"/>
    <property type="match status" value="1"/>
</dbReference>
<feature type="binding site" evidence="7">
    <location>
        <position position="6"/>
    </location>
    <ligand>
        <name>Fe cation</name>
        <dbReference type="ChEBI" id="CHEBI:24875"/>
    </ligand>
</feature>
<dbReference type="InterPro" id="IPR050526">
    <property type="entry name" value="Rubredoxin_ET"/>
</dbReference>
<dbReference type="SUPFAM" id="SSF57802">
    <property type="entry name" value="Rubredoxin-like"/>
    <property type="match status" value="1"/>
</dbReference>
<evidence type="ECO:0000256" key="6">
    <source>
        <dbReference type="PIRNR" id="PIRNR000071"/>
    </source>
</evidence>
<keyword evidence="5 6" id="KW-0408">Iron</keyword>
<comment type="similarity">
    <text evidence="1 6">Belongs to the rubredoxin family.</text>
</comment>
<evidence type="ECO:0000256" key="3">
    <source>
        <dbReference type="ARBA" id="ARBA00022723"/>
    </source>
</evidence>
<dbReference type="PANTHER" id="PTHR47627">
    <property type="entry name" value="RUBREDOXIN"/>
    <property type="match status" value="1"/>
</dbReference>
<dbReference type="GO" id="GO:0009055">
    <property type="term" value="F:electron transfer activity"/>
    <property type="evidence" value="ECO:0007669"/>
    <property type="project" value="InterPro"/>
</dbReference>
<dbReference type="CDD" id="cd00730">
    <property type="entry name" value="rubredoxin"/>
    <property type="match status" value="1"/>
</dbReference>
<dbReference type="Proteomes" id="UP000502433">
    <property type="component" value="Chromosome"/>
</dbReference>
<evidence type="ECO:0000259" key="8">
    <source>
        <dbReference type="PROSITE" id="PS50903"/>
    </source>
</evidence>
<evidence type="ECO:0000256" key="2">
    <source>
        <dbReference type="ARBA" id="ARBA00022448"/>
    </source>
</evidence>
<dbReference type="PIRSF" id="PIRSF000071">
    <property type="entry name" value="Rubredoxin"/>
    <property type="match status" value="1"/>
</dbReference>
<gene>
    <name evidence="9" type="ORF">HGD76_01620</name>
</gene>
<protein>
    <recommendedName>
        <fullName evidence="6">Rubredoxin</fullName>
    </recommendedName>
</protein>
<dbReference type="AlphaFoldDB" id="A0A6H2BW18"/>
<name>A0A6H2BW18_DOLFA</name>
<dbReference type="PRINTS" id="PR00163">
    <property type="entry name" value="RUBREDOXIN"/>
</dbReference>
<reference evidence="9 10" key="2">
    <citation type="submission" date="2020-04" db="EMBL/GenBank/DDBJ databases">
        <authorList>
            <person name="Fomenkov A."/>
            <person name="Anton B.P."/>
            <person name="Roberts R.J."/>
        </authorList>
    </citation>
    <scope>NUCLEOTIDE SEQUENCE [LARGE SCALE GENOMIC DNA]</scope>
    <source>
        <strain evidence="9 10">CCAP 1403/13f</strain>
    </source>
</reference>
<dbReference type="InterPro" id="IPR024934">
    <property type="entry name" value="Rubredoxin-like_dom"/>
</dbReference>
<keyword evidence="4 6" id="KW-0249">Electron transport</keyword>
<proteinExistence type="inferred from homology"/>
<dbReference type="EMBL" id="CP051206">
    <property type="protein sequence ID" value="QJB43128.1"/>
    <property type="molecule type" value="Genomic_DNA"/>
</dbReference>
<evidence type="ECO:0000313" key="10">
    <source>
        <dbReference type="Proteomes" id="UP000502433"/>
    </source>
</evidence>
<evidence type="ECO:0000256" key="5">
    <source>
        <dbReference type="ARBA" id="ARBA00023004"/>
    </source>
</evidence>
<dbReference type="GO" id="GO:0043448">
    <property type="term" value="P:alkane catabolic process"/>
    <property type="evidence" value="ECO:0007669"/>
    <property type="project" value="TreeGrafter"/>
</dbReference>
<dbReference type="PROSITE" id="PS50903">
    <property type="entry name" value="RUBREDOXIN_LIKE"/>
    <property type="match status" value="1"/>
</dbReference>
<keyword evidence="2 6" id="KW-0813">Transport</keyword>
<feature type="binding site" evidence="7">
    <location>
        <position position="39"/>
    </location>
    <ligand>
        <name>Fe cation</name>
        <dbReference type="ChEBI" id="CHEBI:24875"/>
    </ligand>
</feature>
<dbReference type="Pfam" id="PF00301">
    <property type="entry name" value="Rubredoxin"/>
    <property type="match status" value="1"/>
</dbReference>
<dbReference type="InterPro" id="IPR024922">
    <property type="entry name" value="Rubredoxin"/>
</dbReference>
<dbReference type="GO" id="GO:0005506">
    <property type="term" value="F:iron ion binding"/>
    <property type="evidence" value="ECO:0007669"/>
    <property type="project" value="InterPro"/>
</dbReference>
<dbReference type="RefSeq" id="WP_148762723.1">
    <property type="nucleotide sequence ID" value="NZ_CP051206.1"/>
</dbReference>
<evidence type="ECO:0000256" key="7">
    <source>
        <dbReference type="PIRSR" id="PIRSR000071-1"/>
    </source>
</evidence>
<comment type="cofactor">
    <cofactor evidence="6 7">
        <name>Fe(3+)</name>
        <dbReference type="ChEBI" id="CHEBI:29034"/>
    </cofactor>
    <text evidence="6 7">Binds 1 Fe(3+) ion per subunit.</text>
</comment>
<reference evidence="9 10" key="1">
    <citation type="submission" date="2020-04" db="EMBL/GenBank/DDBJ databases">
        <title>Genome-Wide Identification of 5-Methylcytosine Sites in Bacterial Genomes By High-Throughput Sequencing of MspJI Restriction Fragments.</title>
        <authorList>
            <person name="Wu V."/>
        </authorList>
    </citation>
    <scope>NUCLEOTIDE SEQUENCE [LARGE SCALE GENOMIC DNA]</scope>
    <source>
        <strain evidence="9 10">CCAP 1403/13f</strain>
    </source>
</reference>
<evidence type="ECO:0000313" key="9">
    <source>
        <dbReference type="EMBL" id="QJB43128.1"/>
    </source>
</evidence>
<evidence type="ECO:0000256" key="1">
    <source>
        <dbReference type="ARBA" id="ARBA00005337"/>
    </source>
</evidence>